<accession>A0ACB8U6W4</accession>
<name>A0ACB8U6W4_9APHY</name>
<comment type="caution">
    <text evidence="1">The sequence shown here is derived from an EMBL/GenBank/DDBJ whole genome shotgun (WGS) entry which is preliminary data.</text>
</comment>
<dbReference type="EMBL" id="MU274909">
    <property type="protein sequence ID" value="KAI0089859.1"/>
    <property type="molecule type" value="Genomic_DNA"/>
</dbReference>
<gene>
    <name evidence="1" type="ORF">BDY19DRAFT_905586</name>
</gene>
<keyword evidence="2" id="KW-1185">Reference proteome</keyword>
<dbReference type="Proteomes" id="UP001055072">
    <property type="component" value="Unassembled WGS sequence"/>
</dbReference>
<sequence>MVKRRYLMIKRVLYTGDPHCEVYHKPGSATKDVQHDRTDSVIDNVASTAPAGIARTVRGRGNQAIQTDPEPWEKLGTDPARLTVYAGHGRRSSDLLTRRAAYAATHLDHESERVSFNEVVGSGSLATLIARSHYIRVLASRVNHGACNPFAKKPLQGRCVSHASDSKLMQYDKSKLHASVNNGYENKENRPYSSCATIAVPYIVSPNTRARKGISRATHPSDIHRELRVKYVMHSSAVKSFNVKWDGTNKPGCWVNTLVQDERARLALITAATVVGICALSYVWRTTIFLGLQLWVGTFHKLEILPFDADLILQDGFAVGVDVIRRKLHERLGVSLTYLIRRSAPSVATKWKKKKSLRNEI</sequence>
<protein>
    <submittedName>
        <fullName evidence="1">Uncharacterized protein</fullName>
    </submittedName>
</protein>
<proteinExistence type="predicted"/>
<evidence type="ECO:0000313" key="1">
    <source>
        <dbReference type="EMBL" id="KAI0089859.1"/>
    </source>
</evidence>
<organism evidence="1 2">
    <name type="scientific">Irpex rosettiformis</name>
    <dbReference type="NCBI Taxonomy" id="378272"/>
    <lineage>
        <taxon>Eukaryota</taxon>
        <taxon>Fungi</taxon>
        <taxon>Dikarya</taxon>
        <taxon>Basidiomycota</taxon>
        <taxon>Agaricomycotina</taxon>
        <taxon>Agaricomycetes</taxon>
        <taxon>Polyporales</taxon>
        <taxon>Irpicaceae</taxon>
        <taxon>Irpex</taxon>
    </lineage>
</organism>
<reference evidence="1" key="1">
    <citation type="journal article" date="2021" name="Environ. Microbiol.">
        <title>Gene family expansions and transcriptome signatures uncover fungal adaptations to wood decay.</title>
        <authorList>
            <person name="Hage H."/>
            <person name="Miyauchi S."/>
            <person name="Viragh M."/>
            <person name="Drula E."/>
            <person name="Min B."/>
            <person name="Chaduli D."/>
            <person name="Navarro D."/>
            <person name="Favel A."/>
            <person name="Norest M."/>
            <person name="Lesage-Meessen L."/>
            <person name="Balint B."/>
            <person name="Merenyi Z."/>
            <person name="de Eugenio L."/>
            <person name="Morin E."/>
            <person name="Martinez A.T."/>
            <person name="Baldrian P."/>
            <person name="Stursova M."/>
            <person name="Martinez M.J."/>
            <person name="Novotny C."/>
            <person name="Magnuson J.K."/>
            <person name="Spatafora J.W."/>
            <person name="Maurice S."/>
            <person name="Pangilinan J."/>
            <person name="Andreopoulos W."/>
            <person name="LaButti K."/>
            <person name="Hundley H."/>
            <person name="Na H."/>
            <person name="Kuo A."/>
            <person name="Barry K."/>
            <person name="Lipzen A."/>
            <person name="Henrissat B."/>
            <person name="Riley R."/>
            <person name="Ahrendt S."/>
            <person name="Nagy L.G."/>
            <person name="Grigoriev I.V."/>
            <person name="Martin F."/>
            <person name="Rosso M.N."/>
        </authorList>
    </citation>
    <scope>NUCLEOTIDE SEQUENCE</scope>
    <source>
        <strain evidence="1">CBS 384.51</strain>
    </source>
</reference>
<evidence type="ECO:0000313" key="2">
    <source>
        <dbReference type="Proteomes" id="UP001055072"/>
    </source>
</evidence>